<protein>
    <submittedName>
        <fullName evidence="1">Uncharacterized protein</fullName>
    </submittedName>
</protein>
<dbReference type="Proteomes" id="UP000240760">
    <property type="component" value="Unassembled WGS sequence"/>
</dbReference>
<reference evidence="1 2" key="1">
    <citation type="submission" date="2016-07" db="EMBL/GenBank/DDBJ databases">
        <title>Multiple horizontal gene transfer events from other fungi enriched the ability of initially mycotrophic Trichoderma (Ascomycota) to feed on dead plant biomass.</title>
        <authorList>
            <consortium name="DOE Joint Genome Institute"/>
            <person name="Aerts A."/>
            <person name="Atanasova L."/>
            <person name="Chenthamara K."/>
            <person name="Zhang J."/>
            <person name="Grujic M."/>
            <person name="Henrissat B."/>
            <person name="Kuo A."/>
            <person name="Salamov A."/>
            <person name="Lipzen A."/>
            <person name="Labutti K."/>
            <person name="Barry K."/>
            <person name="Miao Y."/>
            <person name="Rahimi M.J."/>
            <person name="Shen Q."/>
            <person name="Grigoriev I.V."/>
            <person name="Kubicek C.P."/>
            <person name="Druzhinina I.S."/>
        </authorList>
    </citation>
    <scope>NUCLEOTIDE SEQUENCE [LARGE SCALE GENOMIC DNA]</scope>
    <source>
        <strain evidence="1 2">ATCC 18648</strain>
    </source>
</reference>
<gene>
    <name evidence="1" type="ORF">M440DRAFT_1257197</name>
</gene>
<organism evidence="1 2">
    <name type="scientific">Trichoderma longibrachiatum ATCC 18648</name>
    <dbReference type="NCBI Taxonomy" id="983965"/>
    <lineage>
        <taxon>Eukaryota</taxon>
        <taxon>Fungi</taxon>
        <taxon>Dikarya</taxon>
        <taxon>Ascomycota</taxon>
        <taxon>Pezizomycotina</taxon>
        <taxon>Sordariomycetes</taxon>
        <taxon>Hypocreomycetidae</taxon>
        <taxon>Hypocreales</taxon>
        <taxon>Hypocreaceae</taxon>
        <taxon>Trichoderma</taxon>
    </lineage>
</organism>
<evidence type="ECO:0000313" key="1">
    <source>
        <dbReference type="EMBL" id="PTB75571.1"/>
    </source>
</evidence>
<proteinExistence type="predicted"/>
<keyword evidence="2" id="KW-1185">Reference proteome</keyword>
<dbReference type="EMBL" id="KZ679133">
    <property type="protein sequence ID" value="PTB75571.1"/>
    <property type="molecule type" value="Genomic_DNA"/>
</dbReference>
<name>A0A2T4C1X3_TRILO</name>
<sequence length="159" mass="17777">MSILRETPHPYLNHRPQQTLVSIMLRLASGKDLHDRVYPVHITSLAIRCPSFDCVPSFYFLLQTNFRTGISRPSAPFRAVHHKPGTKPVSSRAACRYGSPVVSTQLAHRFILAVESALHKAAPKTVLHHLFRGVCPYLDPQQRRPPCMASVTRTATSGQ</sequence>
<dbReference type="AlphaFoldDB" id="A0A2T4C1X3"/>
<evidence type="ECO:0000313" key="2">
    <source>
        <dbReference type="Proteomes" id="UP000240760"/>
    </source>
</evidence>
<accession>A0A2T4C1X3</accession>